<reference evidence="2" key="1">
    <citation type="submission" date="2025-08" db="UniProtKB">
        <authorList>
            <consortium name="RefSeq"/>
        </authorList>
    </citation>
    <scope>IDENTIFICATION</scope>
    <source>
        <tissue evidence="2">Leaves</tissue>
    </source>
</reference>
<organism evidence="1 2">
    <name type="scientific">Juglans regia</name>
    <name type="common">English walnut</name>
    <dbReference type="NCBI Taxonomy" id="51240"/>
    <lineage>
        <taxon>Eukaryota</taxon>
        <taxon>Viridiplantae</taxon>
        <taxon>Streptophyta</taxon>
        <taxon>Embryophyta</taxon>
        <taxon>Tracheophyta</taxon>
        <taxon>Spermatophyta</taxon>
        <taxon>Magnoliopsida</taxon>
        <taxon>eudicotyledons</taxon>
        <taxon>Gunneridae</taxon>
        <taxon>Pentapetalae</taxon>
        <taxon>rosids</taxon>
        <taxon>fabids</taxon>
        <taxon>Fagales</taxon>
        <taxon>Juglandaceae</taxon>
        <taxon>Juglans</taxon>
    </lineage>
</organism>
<evidence type="ECO:0000313" key="1">
    <source>
        <dbReference type="Proteomes" id="UP000235220"/>
    </source>
</evidence>
<evidence type="ECO:0000313" key="2">
    <source>
        <dbReference type="RefSeq" id="XP_035547429.1"/>
    </source>
</evidence>
<accession>A0A6P9EIW8</accession>
<dbReference type="RefSeq" id="XP_035547429.1">
    <property type="nucleotide sequence ID" value="XM_035691536.1"/>
</dbReference>
<dbReference type="PANTHER" id="PTHR11439">
    <property type="entry name" value="GAG-POL-RELATED RETROTRANSPOSON"/>
    <property type="match status" value="1"/>
</dbReference>
<dbReference type="InParanoid" id="A0A6P9EIW8"/>
<protein>
    <submittedName>
        <fullName evidence="2">Uncharacterized mitochondrial protein AtMg00810-like</fullName>
    </submittedName>
</protein>
<dbReference type="KEGG" id="jre:118348943"/>
<sequence length="174" mass="19336">MGFVKPVTSPIVGSVKLTLIDGPVFEGPTLYRSTVGSLQYMSLTCLGVAYAVNKVCQFMHTLKVPHWQAVKRILHYLKHIAHLVLHFKSFSDNSLHAFTDADWAGCPDDRRSTGGFCIFFCPNLVSWVSKKQSTIASSSTEAEYKALANTAAELLWFQSLLEELDVFLPKPPTL</sequence>
<gene>
    <name evidence="2" type="primary">LOC118348943</name>
</gene>
<dbReference type="AlphaFoldDB" id="A0A6P9EIW8"/>
<name>A0A6P9EIW8_JUGRE</name>
<dbReference type="CDD" id="cd09272">
    <property type="entry name" value="RNase_HI_RT_Ty1"/>
    <property type="match status" value="1"/>
</dbReference>
<dbReference type="OrthoDB" id="1931513at2759"/>
<dbReference type="PANTHER" id="PTHR11439:SF455">
    <property type="entry name" value="RLK (RECEPTOR-LIKE PROTEIN KINASE) 8, PUTATIVE-RELATED"/>
    <property type="match status" value="1"/>
</dbReference>
<proteinExistence type="predicted"/>
<keyword evidence="1" id="KW-1185">Reference proteome</keyword>
<dbReference type="Proteomes" id="UP000235220">
    <property type="component" value="Chromosome 7"/>
</dbReference>
<dbReference type="GeneID" id="118348943"/>